<feature type="region of interest" description="Disordered" evidence="1">
    <location>
        <begin position="105"/>
        <end position="135"/>
    </location>
</feature>
<sequence length="135" mass="15172">MEVGISNQQTQPYPNYGIPRLSPVIHYMLGQQSKELIRVYSWGYDYSHALALSSIVTHEYNAAVISSIPAQTNLYPFLRYPTSPLQGSYALYRIPASHPNLLDQLGSSKLPRAPSNPATVLSRKPPFRQDTRPSR</sequence>
<organism evidence="2 3">
    <name type="scientific">Pseudogymnoascus destructans (strain ATCC MYA-4855 / 20631-21)</name>
    <name type="common">Bat white-nose syndrome fungus</name>
    <name type="synonym">Geomyces destructans</name>
    <dbReference type="NCBI Taxonomy" id="658429"/>
    <lineage>
        <taxon>Eukaryota</taxon>
        <taxon>Fungi</taxon>
        <taxon>Dikarya</taxon>
        <taxon>Ascomycota</taxon>
        <taxon>Pezizomycotina</taxon>
        <taxon>Leotiomycetes</taxon>
        <taxon>Thelebolales</taxon>
        <taxon>Thelebolaceae</taxon>
        <taxon>Pseudogymnoascus</taxon>
    </lineage>
</organism>
<gene>
    <name evidence="2" type="ORF">GMDG_01268</name>
</gene>
<protein>
    <submittedName>
        <fullName evidence="2">Uncharacterized protein</fullName>
    </submittedName>
</protein>
<proteinExistence type="predicted"/>
<dbReference type="AlphaFoldDB" id="L8FRJ5"/>
<name>L8FRJ5_PSED2</name>
<evidence type="ECO:0000256" key="1">
    <source>
        <dbReference type="SAM" id="MobiDB-lite"/>
    </source>
</evidence>
<accession>L8FRJ5</accession>
<dbReference type="HOGENOM" id="CLU_1886638_0_0_1"/>
<evidence type="ECO:0000313" key="2">
    <source>
        <dbReference type="EMBL" id="ELR03517.1"/>
    </source>
</evidence>
<dbReference type="EMBL" id="GL573183">
    <property type="protein sequence ID" value="ELR03517.1"/>
    <property type="molecule type" value="Genomic_DNA"/>
</dbReference>
<reference evidence="3" key="1">
    <citation type="submission" date="2010-09" db="EMBL/GenBank/DDBJ databases">
        <title>The genome sequence of Geomyces destructans 20631-21.</title>
        <authorList>
            <consortium name="The Broad Institute Genome Sequencing Platform"/>
            <person name="Cuomo C.A."/>
            <person name="Blehert D.S."/>
            <person name="Lorch J.M."/>
            <person name="Young S.K."/>
            <person name="Zeng Q."/>
            <person name="Gargeya S."/>
            <person name="Fitzgerald M."/>
            <person name="Haas B."/>
            <person name="Abouelleil A."/>
            <person name="Alvarado L."/>
            <person name="Arachchi H.M."/>
            <person name="Berlin A."/>
            <person name="Brown A."/>
            <person name="Chapman S.B."/>
            <person name="Chen Z."/>
            <person name="Dunbar C."/>
            <person name="Freedman E."/>
            <person name="Gearin G."/>
            <person name="Gellesch M."/>
            <person name="Goldberg J."/>
            <person name="Griggs A."/>
            <person name="Gujja S."/>
            <person name="Heiman D."/>
            <person name="Howarth C."/>
            <person name="Larson L."/>
            <person name="Lui A."/>
            <person name="MacDonald P.J.P."/>
            <person name="Montmayeur A."/>
            <person name="Murphy C."/>
            <person name="Neiman D."/>
            <person name="Pearson M."/>
            <person name="Priest M."/>
            <person name="Roberts A."/>
            <person name="Saif S."/>
            <person name="Shea T."/>
            <person name="Shenoy N."/>
            <person name="Sisk P."/>
            <person name="Stolte C."/>
            <person name="Sykes S."/>
            <person name="Wortman J."/>
            <person name="Nusbaum C."/>
            <person name="Birren B."/>
        </authorList>
    </citation>
    <scope>NUCLEOTIDE SEQUENCE [LARGE SCALE GENOMIC DNA]</scope>
    <source>
        <strain evidence="3">ATCC MYA-4855 / 20631-21</strain>
    </source>
</reference>
<dbReference type="InParanoid" id="L8FRJ5"/>
<evidence type="ECO:0000313" key="3">
    <source>
        <dbReference type="Proteomes" id="UP000011064"/>
    </source>
</evidence>
<keyword evidence="3" id="KW-1185">Reference proteome</keyword>
<dbReference type="VEuPathDB" id="FungiDB:GMDG_01268"/>
<dbReference type="Proteomes" id="UP000011064">
    <property type="component" value="Unassembled WGS sequence"/>
</dbReference>